<comment type="caution">
    <text evidence="7">The sequence shown here is derived from an EMBL/GenBank/DDBJ whole genome shotgun (WGS) entry which is preliminary data.</text>
</comment>
<feature type="domain" description="Poly(A) RNA polymerase mitochondrial-like central palm" evidence="6">
    <location>
        <begin position="41"/>
        <end position="181"/>
    </location>
</feature>
<dbReference type="GO" id="GO:0043634">
    <property type="term" value="P:polyadenylation-dependent ncRNA catabolic process"/>
    <property type="evidence" value="ECO:0007669"/>
    <property type="project" value="TreeGrafter"/>
</dbReference>
<keyword evidence="8" id="KW-1185">Reference proteome</keyword>
<dbReference type="InParanoid" id="S7XPC7"/>
<proteinExistence type="inferred from homology"/>
<dbReference type="GO" id="GO:0046872">
    <property type="term" value="F:metal ion binding"/>
    <property type="evidence" value="ECO:0007669"/>
    <property type="project" value="UniProtKB-KW"/>
</dbReference>
<dbReference type="SUPFAM" id="SSF81631">
    <property type="entry name" value="PAP/OAS1 substrate-binding domain"/>
    <property type="match status" value="1"/>
</dbReference>
<dbReference type="InterPro" id="IPR002058">
    <property type="entry name" value="PAP_assoc"/>
</dbReference>
<dbReference type="STRING" id="1358809.S7XPC7"/>
<dbReference type="HOGENOM" id="CLU_013572_0_0_1"/>
<dbReference type="GO" id="GO:0005730">
    <property type="term" value="C:nucleolus"/>
    <property type="evidence" value="ECO:0007669"/>
    <property type="project" value="TreeGrafter"/>
</dbReference>
<dbReference type="InterPro" id="IPR043519">
    <property type="entry name" value="NT_sf"/>
</dbReference>
<evidence type="ECO:0000256" key="2">
    <source>
        <dbReference type="ARBA" id="ARBA00012388"/>
    </source>
</evidence>
<dbReference type="EC" id="2.7.7.19" evidence="2"/>
<organism evidence="7 8">
    <name type="scientific">Spraguea lophii (strain 42_110)</name>
    <name type="common">Microsporidian parasite</name>
    <dbReference type="NCBI Taxonomy" id="1358809"/>
    <lineage>
        <taxon>Eukaryota</taxon>
        <taxon>Fungi</taxon>
        <taxon>Fungi incertae sedis</taxon>
        <taxon>Microsporidia</taxon>
        <taxon>Spragueidae</taxon>
        <taxon>Spraguea</taxon>
    </lineage>
</organism>
<dbReference type="FunCoup" id="S7XPC7">
    <property type="interactions" value="72"/>
</dbReference>
<dbReference type="OMA" id="NAPNMLE"/>
<dbReference type="VEuPathDB" id="MicrosporidiaDB:SLOPH_1956"/>
<keyword evidence="7" id="KW-0413">Isomerase</keyword>
<keyword evidence="3" id="KW-0479">Metal-binding</keyword>
<evidence type="ECO:0000313" key="7">
    <source>
        <dbReference type="EMBL" id="EPR77778.1"/>
    </source>
</evidence>
<dbReference type="PANTHER" id="PTHR23092:SF15">
    <property type="entry name" value="INACTIVE NON-CANONICAL POLY(A) RNA POLYMERASE PROTEIN TRF4-2-RELATED"/>
    <property type="match status" value="1"/>
</dbReference>
<dbReference type="GO" id="GO:1990817">
    <property type="term" value="F:poly(A) RNA polymerase activity"/>
    <property type="evidence" value="ECO:0007669"/>
    <property type="project" value="UniProtKB-EC"/>
</dbReference>
<reference evidence="8" key="1">
    <citation type="journal article" date="2013" name="PLoS Genet.">
        <title>The genome of Spraguea lophii and the basis of host-microsporidian interactions.</title>
        <authorList>
            <person name="Campbell S.E."/>
            <person name="Williams T.A."/>
            <person name="Yousuf A."/>
            <person name="Soanes D.M."/>
            <person name="Paszkiewicz K.H."/>
            <person name="Williams B.A.P."/>
        </authorList>
    </citation>
    <scope>NUCLEOTIDE SEQUENCE [LARGE SCALE GENOMIC DNA]</scope>
    <source>
        <strain evidence="8">42_110</strain>
    </source>
</reference>
<dbReference type="Gene3D" id="1.10.1410.10">
    <property type="match status" value="1"/>
</dbReference>
<dbReference type="Proteomes" id="UP000014978">
    <property type="component" value="Unassembled WGS sequence"/>
</dbReference>
<evidence type="ECO:0000256" key="3">
    <source>
        <dbReference type="ARBA" id="ARBA00022723"/>
    </source>
</evidence>
<protein>
    <recommendedName>
        <fullName evidence="2">polynucleotide adenylyltransferase</fullName>
        <ecNumber evidence="2">2.7.7.19</ecNumber>
    </recommendedName>
</protein>
<dbReference type="EMBL" id="ATCN01001287">
    <property type="protein sequence ID" value="EPR77778.1"/>
    <property type="molecule type" value="Genomic_DNA"/>
</dbReference>
<dbReference type="Gene3D" id="3.30.460.10">
    <property type="entry name" value="Beta Polymerase, domain 2"/>
    <property type="match status" value="1"/>
</dbReference>
<dbReference type="Pfam" id="PF22600">
    <property type="entry name" value="MTPAP-like_central"/>
    <property type="match status" value="1"/>
</dbReference>
<dbReference type="GO" id="GO:0031123">
    <property type="term" value="P:RNA 3'-end processing"/>
    <property type="evidence" value="ECO:0007669"/>
    <property type="project" value="TreeGrafter"/>
</dbReference>
<evidence type="ECO:0000256" key="1">
    <source>
        <dbReference type="ARBA" id="ARBA00008593"/>
    </source>
</evidence>
<evidence type="ECO:0000259" key="5">
    <source>
        <dbReference type="Pfam" id="PF03828"/>
    </source>
</evidence>
<gene>
    <name evidence="7" type="ORF">SLOPH_1956</name>
</gene>
<dbReference type="GO" id="GO:0010605">
    <property type="term" value="P:negative regulation of macromolecule metabolic process"/>
    <property type="evidence" value="ECO:0007669"/>
    <property type="project" value="UniProtKB-ARBA"/>
</dbReference>
<dbReference type="SUPFAM" id="SSF81301">
    <property type="entry name" value="Nucleotidyltransferase"/>
    <property type="match status" value="1"/>
</dbReference>
<dbReference type="GO" id="GO:0031499">
    <property type="term" value="C:TRAMP complex"/>
    <property type="evidence" value="ECO:0007669"/>
    <property type="project" value="TreeGrafter"/>
</dbReference>
<evidence type="ECO:0000313" key="8">
    <source>
        <dbReference type="Proteomes" id="UP000014978"/>
    </source>
</evidence>
<evidence type="ECO:0000256" key="4">
    <source>
        <dbReference type="ARBA" id="ARBA00022842"/>
    </source>
</evidence>
<feature type="domain" description="PAP-associated" evidence="5">
    <location>
        <begin position="246"/>
        <end position="288"/>
    </location>
</feature>
<name>S7XPC7_SPRLO</name>
<dbReference type="InterPro" id="IPR054708">
    <property type="entry name" value="MTPAP-like_central"/>
</dbReference>
<dbReference type="OrthoDB" id="273917at2759"/>
<dbReference type="Pfam" id="PF03828">
    <property type="entry name" value="PAP_assoc"/>
    <property type="match status" value="1"/>
</dbReference>
<dbReference type="GO" id="GO:0016853">
    <property type="term" value="F:isomerase activity"/>
    <property type="evidence" value="ECO:0007669"/>
    <property type="project" value="UniProtKB-KW"/>
</dbReference>
<dbReference type="InterPro" id="IPR045862">
    <property type="entry name" value="Trf4-like"/>
</dbReference>
<keyword evidence="4" id="KW-0460">Magnesium</keyword>
<dbReference type="AlphaFoldDB" id="S7XPC7"/>
<dbReference type="PANTHER" id="PTHR23092">
    <property type="entry name" value="POLY(A) RNA POLYMERASE"/>
    <property type="match status" value="1"/>
</dbReference>
<evidence type="ECO:0000259" key="6">
    <source>
        <dbReference type="Pfam" id="PF22600"/>
    </source>
</evidence>
<sequence>MEEDFIGFKRLIKQRKYQCFNPSSFLKTGNGYKNKSNIERLNEELLDFYENLLSSDEEYNIRQMIMNEIKDILEDENYKISSFGSFSYNLFLPTSDIDIIIEGEEEEIEKNTKKEDNDLSNRRKKLENNEILKNIFNVMKDRLENIIHLSKARIPILRCIESKFGFRIDISVNHNGLKHSEYILKAINKYPIIKPFCMLLKNFLYIRGLTDSKRGGLCAYGQFLMILNFLELHPVIQSTEMDPFKNLGVLFMDFFQYYGFDFFYDNSMITLNHYKKNKSKNMLSIEDPTSGKDVGTNCFNMFVIKEVFQHAYKVMNSILSSKIDKHLKILSCWMEIDENIEVWREIVKNKYYEVIKKEDVKILS</sequence>
<dbReference type="GO" id="GO:0003729">
    <property type="term" value="F:mRNA binding"/>
    <property type="evidence" value="ECO:0007669"/>
    <property type="project" value="TreeGrafter"/>
</dbReference>
<accession>S7XPC7</accession>
<comment type="similarity">
    <text evidence="1">Belongs to the DNA polymerase type-B-like family.</text>
</comment>